<dbReference type="InterPro" id="IPR029442">
    <property type="entry name" value="GyrI-like"/>
</dbReference>
<dbReference type="InterPro" id="IPR010499">
    <property type="entry name" value="AraC_E-bd"/>
</dbReference>
<protein>
    <submittedName>
        <fullName evidence="2">Effector-binding domain-containing protein</fullName>
    </submittedName>
</protein>
<reference evidence="2 3" key="1">
    <citation type="submission" date="2020-08" db="EMBL/GenBank/DDBJ databases">
        <title>Genomic Encyclopedia of Type Strains, Phase IV (KMG-IV): sequencing the most valuable type-strain genomes for metagenomic binning, comparative biology and taxonomic classification.</title>
        <authorList>
            <person name="Goeker M."/>
        </authorList>
    </citation>
    <scope>NUCLEOTIDE SEQUENCE [LARGE SCALE GENOMIC DNA]</scope>
    <source>
        <strain evidence="2 3">DSM 25966</strain>
    </source>
</reference>
<dbReference type="InterPro" id="IPR011256">
    <property type="entry name" value="Reg_factor_effector_dom_sf"/>
</dbReference>
<evidence type="ECO:0000313" key="3">
    <source>
        <dbReference type="Proteomes" id="UP000553963"/>
    </source>
</evidence>
<comment type="caution">
    <text evidence="2">The sequence shown here is derived from an EMBL/GenBank/DDBJ whole genome shotgun (WGS) entry which is preliminary data.</text>
</comment>
<dbReference type="Proteomes" id="UP000553963">
    <property type="component" value="Unassembled WGS sequence"/>
</dbReference>
<accession>A0A840AML8</accession>
<dbReference type="EMBL" id="JACIDS010000003">
    <property type="protein sequence ID" value="MBB3931559.1"/>
    <property type="molecule type" value="Genomic_DNA"/>
</dbReference>
<gene>
    <name evidence="2" type="ORF">GGR25_002609</name>
</gene>
<evidence type="ECO:0000259" key="1">
    <source>
        <dbReference type="SMART" id="SM00871"/>
    </source>
</evidence>
<name>A0A840AML8_9HYPH</name>
<keyword evidence="3" id="KW-1185">Reference proteome</keyword>
<organism evidence="2 3">
    <name type="scientific">Kaistia hirudinis</name>
    <dbReference type="NCBI Taxonomy" id="1293440"/>
    <lineage>
        <taxon>Bacteria</taxon>
        <taxon>Pseudomonadati</taxon>
        <taxon>Pseudomonadota</taxon>
        <taxon>Alphaproteobacteria</taxon>
        <taxon>Hyphomicrobiales</taxon>
        <taxon>Kaistiaceae</taxon>
        <taxon>Kaistia</taxon>
    </lineage>
</organism>
<proteinExistence type="predicted"/>
<evidence type="ECO:0000313" key="2">
    <source>
        <dbReference type="EMBL" id="MBB3931559.1"/>
    </source>
</evidence>
<sequence>MLTLPKYIDRPAQPYAAIRALVTMKTIDEIAPGRIEALFRRLGERGITPAGPLFFRYLAIDMDADLEIDFGVAVAEPIAPDEVLVAGTIPGGRYASVTYFGPYDDLYDVNTVMIGFARQRGLLFDQHVEGTSDVFGGRFEIYHTDPKAEPDPSKWETELAIRLADQG</sequence>
<dbReference type="Gene3D" id="3.20.80.10">
    <property type="entry name" value="Regulatory factor, effector binding domain"/>
    <property type="match status" value="1"/>
</dbReference>
<dbReference type="RefSeq" id="WP_183399184.1">
    <property type="nucleotide sequence ID" value="NZ_JACIDS010000003.1"/>
</dbReference>
<dbReference type="SMART" id="SM00871">
    <property type="entry name" value="AraC_E_bind"/>
    <property type="match status" value="1"/>
</dbReference>
<dbReference type="AlphaFoldDB" id="A0A840AML8"/>
<dbReference type="Pfam" id="PF06445">
    <property type="entry name" value="GyrI-like"/>
    <property type="match status" value="1"/>
</dbReference>
<dbReference type="SUPFAM" id="SSF55136">
    <property type="entry name" value="Probable bacterial effector-binding domain"/>
    <property type="match status" value="1"/>
</dbReference>
<feature type="domain" description="AraC effector-binding" evidence="1">
    <location>
        <begin position="3"/>
        <end position="164"/>
    </location>
</feature>